<protein>
    <submittedName>
        <fullName evidence="1">Uncharacterized protein</fullName>
    </submittedName>
</protein>
<dbReference type="AlphaFoldDB" id="A0A1W1VKS0"/>
<evidence type="ECO:0000313" key="2">
    <source>
        <dbReference type="Proteomes" id="UP000192266"/>
    </source>
</evidence>
<name>A0A1W1VKS0_9BACT</name>
<reference evidence="1 2" key="1">
    <citation type="submission" date="2017-04" db="EMBL/GenBank/DDBJ databases">
        <authorList>
            <person name="Afonso C.L."/>
            <person name="Miller P.J."/>
            <person name="Scott M.A."/>
            <person name="Spackman E."/>
            <person name="Goraichik I."/>
            <person name="Dimitrov K.M."/>
            <person name="Suarez D.L."/>
            <person name="Swayne D.E."/>
        </authorList>
    </citation>
    <scope>NUCLEOTIDE SEQUENCE [LARGE SCALE GENOMIC DNA]</scope>
    <source>
        <strain evidence="1 2">DSM 11622</strain>
    </source>
</reference>
<dbReference type="STRING" id="645990.SAMN00120144_2317"/>
<dbReference type="Proteomes" id="UP000192266">
    <property type="component" value="Unassembled WGS sequence"/>
</dbReference>
<gene>
    <name evidence="1" type="ORF">SAMN00120144_2317</name>
</gene>
<accession>A0A1W1VKS0</accession>
<keyword evidence="2" id="KW-1185">Reference proteome</keyword>
<proteinExistence type="predicted"/>
<dbReference type="EMBL" id="FWWW01000066">
    <property type="protein sequence ID" value="SMB93969.1"/>
    <property type="molecule type" value="Genomic_DNA"/>
</dbReference>
<organism evidence="1 2">
    <name type="scientific">Hymenobacter roseosalivarius DSM 11622</name>
    <dbReference type="NCBI Taxonomy" id="645990"/>
    <lineage>
        <taxon>Bacteria</taxon>
        <taxon>Pseudomonadati</taxon>
        <taxon>Bacteroidota</taxon>
        <taxon>Cytophagia</taxon>
        <taxon>Cytophagales</taxon>
        <taxon>Hymenobacteraceae</taxon>
        <taxon>Hymenobacter</taxon>
    </lineage>
</organism>
<sequence length="35" mass="4022">MHKKAPQTLGLGGFFVQSVTVVPLRYQYVHQLYKS</sequence>
<evidence type="ECO:0000313" key="1">
    <source>
        <dbReference type="EMBL" id="SMB93969.1"/>
    </source>
</evidence>